<dbReference type="RefSeq" id="WP_199305130.1">
    <property type="nucleotide sequence ID" value="NZ_JAMPLM010000006.1"/>
</dbReference>
<keyword evidence="3" id="KW-1185">Reference proteome</keyword>
<name>A0ABV0KKB7_9CYAN</name>
<dbReference type="Pfam" id="PF19649">
    <property type="entry name" value="DUF6152"/>
    <property type="match status" value="1"/>
</dbReference>
<evidence type="ECO:0000313" key="3">
    <source>
        <dbReference type="Proteomes" id="UP001476950"/>
    </source>
</evidence>
<evidence type="ECO:0000313" key="2">
    <source>
        <dbReference type="EMBL" id="MEP1058739.1"/>
    </source>
</evidence>
<sequence>MSKQGLMYAAVVAASIATLTVDANEASAHHGWSEYNDQKTLNVTGKIQQVNAGNPHTTIRLKSGNKVWTAVLAPPTRMERRGLPQGSLKAGQTVSLVGYPHRSEANEMRVERLIVGDRTVELR</sequence>
<protein>
    <submittedName>
        <fullName evidence="2">DUF6152 family protein</fullName>
    </submittedName>
</protein>
<dbReference type="EMBL" id="JAMPLM010000006">
    <property type="protein sequence ID" value="MEP1058739.1"/>
    <property type="molecule type" value="Genomic_DNA"/>
</dbReference>
<evidence type="ECO:0000256" key="1">
    <source>
        <dbReference type="SAM" id="SignalP"/>
    </source>
</evidence>
<gene>
    <name evidence="2" type="ORF">NDI38_09835</name>
</gene>
<accession>A0ABV0KKB7</accession>
<proteinExistence type="predicted"/>
<dbReference type="Proteomes" id="UP001476950">
    <property type="component" value="Unassembled WGS sequence"/>
</dbReference>
<keyword evidence="1" id="KW-0732">Signal</keyword>
<organism evidence="2 3">
    <name type="scientific">Stenomitos frigidus AS-A4</name>
    <dbReference type="NCBI Taxonomy" id="2933935"/>
    <lineage>
        <taxon>Bacteria</taxon>
        <taxon>Bacillati</taxon>
        <taxon>Cyanobacteriota</taxon>
        <taxon>Cyanophyceae</taxon>
        <taxon>Leptolyngbyales</taxon>
        <taxon>Leptolyngbyaceae</taxon>
        <taxon>Stenomitos</taxon>
    </lineage>
</organism>
<dbReference type="InterPro" id="IPR046150">
    <property type="entry name" value="DUF6152"/>
</dbReference>
<feature type="chain" id="PRO_5045650011" evidence="1">
    <location>
        <begin position="24"/>
        <end position="123"/>
    </location>
</feature>
<feature type="signal peptide" evidence="1">
    <location>
        <begin position="1"/>
        <end position="23"/>
    </location>
</feature>
<reference evidence="2 3" key="1">
    <citation type="submission" date="2022-04" db="EMBL/GenBank/DDBJ databases">
        <title>Positive selection, recombination, and allopatry shape intraspecific diversity of widespread and dominant cyanobacteria.</title>
        <authorList>
            <person name="Wei J."/>
            <person name="Shu W."/>
            <person name="Hu C."/>
        </authorList>
    </citation>
    <scope>NUCLEOTIDE SEQUENCE [LARGE SCALE GENOMIC DNA]</scope>
    <source>
        <strain evidence="2 3">AS-A4</strain>
    </source>
</reference>
<comment type="caution">
    <text evidence="2">The sequence shown here is derived from an EMBL/GenBank/DDBJ whole genome shotgun (WGS) entry which is preliminary data.</text>
</comment>